<dbReference type="RefSeq" id="XP_012185405.1">
    <property type="nucleotide sequence ID" value="XM_012330015.1"/>
</dbReference>
<proteinExistence type="predicted"/>
<feature type="compositionally biased region" description="Low complexity" evidence="1">
    <location>
        <begin position="782"/>
        <end position="801"/>
    </location>
</feature>
<keyword evidence="4" id="KW-1185">Reference proteome</keyword>
<dbReference type="InParanoid" id="J4I2M2"/>
<dbReference type="GeneID" id="24101033"/>
<feature type="compositionally biased region" description="Low complexity" evidence="1">
    <location>
        <begin position="874"/>
        <end position="893"/>
    </location>
</feature>
<name>J4I2M2_9APHY</name>
<accession>J4I2M2</accession>
<organism evidence="3 4">
    <name type="scientific">Fibroporia radiculosa</name>
    <dbReference type="NCBI Taxonomy" id="599839"/>
    <lineage>
        <taxon>Eukaryota</taxon>
        <taxon>Fungi</taxon>
        <taxon>Dikarya</taxon>
        <taxon>Basidiomycota</taxon>
        <taxon>Agaricomycotina</taxon>
        <taxon>Agaricomycetes</taxon>
        <taxon>Polyporales</taxon>
        <taxon>Fibroporiaceae</taxon>
        <taxon>Fibroporia</taxon>
    </lineage>
</organism>
<feature type="compositionally biased region" description="Polar residues" evidence="1">
    <location>
        <begin position="843"/>
        <end position="873"/>
    </location>
</feature>
<sequence>MGDRSTPWKKKAITQHTDKKATRQKDEKNREAWSHEIQNKIHVVETSPNQFLRRFVPCELPVPKCPNPADGIFNLPSGVPEVRMYKPQCPNPADGIFNLPSGVPEVRMYKPQIDGLHKLVANFPDGKRPSFYNNSNTPIRFPFGKFDQEHHATKPDLIGGFKPQSLKQPRWRHLAIVLEAKPNAGEDPVGTPSEERTKTLIQLAKSARNLLVAHSRLFVFAVGLYGNIARIYRFDHAAAVVSQAFNYVENPEILHEFFWRFANPINPACGVVGDDPTISMPSHEDRALAKRLFEKHKGERFTGENNKVCRWITCKRPDGAIERYLTYRLVFMNPRLFSRATTVWEAFKEGDESGKTYVIKDAWRQGARRFEEEFYKDIREGVAEQHDLEELCDIAEEELELRGLAELEYAIDLGEEEMNAHTHEERNDPVSPAPSSFDSQPLSDDGFFGPPAYDTDQHGSVPSPPPPPYESDDEAPPPYESGHCTASAAILDRNMAKYNERSHTRLVMKTVGRPISEFESTREMVEALRDAIEGHGIAYKAGVLHKDVSEGNVLIAEDAPFKGFIGDFDYSFSWKRFLRERGWKDTVESWQHYTKNHEGIPDDENANAKVSKEQLKESELRNGLKERTGTFYFMAIEVLRGSAIHDARHDLESFYWLLVWLVLRHTDHDHVAGAMACSRLFDGENEWSCLGHKDIWLGDNQPVSVRGNAPLTHLLGKFNDCCYRSTPRKEVKQVPLTHELVLALFDEALAMDGWPEKDGARPFKMPNTPTTTVDVRPVSQVTGGRTTSKTTSTNNLSSVTGRPPRSRRGEYSFSTTGSGIQDGKPLSKRPVEKGGQRKPAGAASQSRNHSLSAIAQDSSAFPAQPMMANTNSRVSGPPSTWSSTSSNVHSPVSFRDLPTSGTKRTRATLDKENHSPSKRRKSANAKKYTVDDV</sequence>
<evidence type="ECO:0000313" key="4">
    <source>
        <dbReference type="Proteomes" id="UP000006352"/>
    </source>
</evidence>
<dbReference type="HOGENOM" id="CLU_010865_0_0_1"/>
<dbReference type="SUPFAM" id="SSF56112">
    <property type="entry name" value="Protein kinase-like (PK-like)"/>
    <property type="match status" value="1"/>
</dbReference>
<dbReference type="InterPro" id="IPR011009">
    <property type="entry name" value="Kinase-like_dom_sf"/>
</dbReference>
<evidence type="ECO:0000259" key="2">
    <source>
        <dbReference type="Pfam" id="PF17667"/>
    </source>
</evidence>
<feature type="region of interest" description="Disordered" evidence="1">
    <location>
        <begin position="755"/>
        <end position="933"/>
    </location>
</feature>
<dbReference type="Proteomes" id="UP000006352">
    <property type="component" value="Unassembled WGS sequence"/>
</dbReference>
<feature type="region of interest" description="Disordered" evidence="1">
    <location>
        <begin position="420"/>
        <end position="483"/>
    </location>
</feature>
<dbReference type="Pfam" id="PF17667">
    <property type="entry name" value="Pkinase_fungal"/>
    <property type="match status" value="1"/>
</dbReference>
<feature type="domain" description="Fungal-type protein kinase" evidence="2">
    <location>
        <begin position="167"/>
        <end position="662"/>
    </location>
</feature>
<dbReference type="PANTHER" id="PTHR38248:SF2">
    <property type="entry name" value="FUNK1 11"/>
    <property type="match status" value="1"/>
</dbReference>
<dbReference type="OrthoDB" id="2797568at2759"/>
<feature type="compositionally biased region" description="Basic and acidic residues" evidence="1">
    <location>
        <begin position="16"/>
        <end position="30"/>
    </location>
</feature>
<dbReference type="Gene3D" id="1.10.510.10">
    <property type="entry name" value="Transferase(Phosphotransferase) domain 1"/>
    <property type="match status" value="1"/>
</dbReference>
<evidence type="ECO:0000256" key="1">
    <source>
        <dbReference type="SAM" id="MobiDB-lite"/>
    </source>
</evidence>
<dbReference type="PANTHER" id="PTHR38248">
    <property type="entry name" value="FUNK1 6"/>
    <property type="match status" value="1"/>
</dbReference>
<protein>
    <recommendedName>
        <fullName evidence="2">Fungal-type protein kinase domain-containing protein</fullName>
    </recommendedName>
</protein>
<gene>
    <name evidence="3" type="ORF">FIBRA_08371</name>
</gene>
<reference evidence="3 4" key="1">
    <citation type="journal article" date="2012" name="Appl. Environ. Microbiol.">
        <title>Short-read sequencing for genomic analysis of the brown rot fungus Fibroporia radiculosa.</title>
        <authorList>
            <person name="Tang J.D."/>
            <person name="Perkins A.D."/>
            <person name="Sonstegard T.S."/>
            <person name="Schroeder S.G."/>
            <person name="Burgess S.C."/>
            <person name="Diehl S.V."/>
        </authorList>
    </citation>
    <scope>NUCLEOTIDE SEQUENCE [LARGE SCALE GENOMIC DNA]</scope>
    <source>
        <strain evidence="3 4">TFFH 294</strain>
    </source>
</reference>
<feature type="compositionally biased region" description="Polar residues" evidence="1">
    <location>
        <begin position="433"/>
        <end position="442"/>
    </location>
</feature>
<dbReference type="EMBL" id="HE797224">
    <property type="protein sequence ID" value="CCM06122.1"/>
    <property type="molecule type" value="Genomic_DNA"/>
</dbReference>
<evidence type="ECO:0000313" key="3">
    <source>
        <dbReference type="EMBL" id="CCM06122.1"/>
    </source>
</evidence>
<feature type="region of interest" description="Disordered" evidence="1">
    <location>
        <begin position="1"/>
        <end position="30"/>
    </location>
</feature>
<dbReference type="InterPro" id="IPR040976">
    <property type="entry name" value="Pkinase_fungal"/>
</dbReference>
<dbReference type="AlphaFoldDB" id="J4I2M2"/>